<accession>A0A2M4DGE4</accession>
<protein>
    <submittedName>
        <fullName evidence="1">Putative secreted protein</fullName>
    </submittedName>
</protein>
<proteinExistence type="predicted"/>
<sequence length="148" mass="16466">MISYFLLFLLRKSCFYEVVVSMEALDTLCGNGNRCTNLYLNHFSRTVWILKSIRALIVSRLCLIINLKIHRALKSDFLSGINSDSWCNGTIVSFFAVMLPSSSLITIILRKQTIIFHYTIACLSFTGAALNGTSKAQTQFGANGMGLP</sequence>
<evidence type="ECO:0000313" key="1">
    <source>
        <dbReference type="EMBL" id="MBW76637.1"/>
    </source>
</evidence>
<name>A0A2M4DGE4_ANODA</name>
<reference evidence="1" key="1">
    <citation type="submission" date="2018-01" db="EMBL/GenBank/DDBJ databases">
        <title>An insight into the sialome of Amazonian anophelines.</title>
        <authorList>
            <person name="Ribeiro J.M."/>
            <person name="Scarpassa V."/>
            <person name="Calvo E."/>
        </authorList>
    </citation>
    <scope>NUCLEOTIDE SEQUENCE</scope>
</reference>
<dbReference type="AlphaFoldDB" id="A0A2M4DGE4"/>
<dbReference type="EMBL" id="GGFL01012459">
    <property type="protein sequence ID" value="MBW76637.1"/>
    <property type="molecule type" value="Transcribed_RNA"/>
</dbReference>
<organism evidence="1">
    <name type="scientific">Anopheles darlingi</name>
    <name type="common">Mosquito</name>
    <dbReference type="NCBI Taxonomy" id="43151"/>
    <lineage>
        <taxon>Eukaryota</taxon>
        <taxon>Metazoa</taxon>
        <taxon>Ecdysozoa</taxon>
        <taxon>Arthropoda</taxon>
        <taxon>Hexapoda</taxon>
        <taxon>Insecta</taxon>
        <taxon>Pterygota</taxon>
        <taxon>Neoptera</taxon>
        <taxon>Endopterygota</taxon>
        <taxon>Diptera</taxon>
        <taxon>Nematocera</taxon>
        <taxon>Culicoidea</taxon>
        <taxon>Culicidae</taxon>
        <taxon>Anophelinae</taxon>
        <taxon>Anopheles</taxon>
    </lineage>
</organism>